<dbReference type="Gene3D" id="3.40.50.300">
    <property type="entry name" value="P-loop containing nucleotide triphosphate hydrolases"/>
    <property type="match status" value="1"/>
</dbReference>
<comment type="catalytic activity">
    <reaction evidence="3">
        <text>DNA(n) + a 2'-deoxyribonucleoside 5'-triphosphate = DNA(n+1) + diphosphate</text>
        <dbReference type="Rhea" id="RHEA:22508"/>
        <dbReference type="Rhea" id="RHEA-COMP:17339"/>
        <dbReference type="Rhea" id="RHEA-COMP:17340"/>
        <dbReference type="ChEBI" id="CHEBI:33019"/>
        <dbReference type="ChEBI" id="CHEBI:61560"/>
        <dbReference type="ChEBI" id="CHEBI:173112"/>
        <dbReference type="EC" id="2.7.7.7"/>
    </reaction>
</comment>
<dbReference type="EC" id="2.7.7.7" evidence="1"/>
<dbReference type="RefSeq" id="WP_048494741.1">
    <property type="nucleotide sequence ID" value="NZ_LFBU01000001.1"/>
</dbReference>
<dbReference type="Proteomes" id="UP000036102">
    <property type="component" value="Unassembled WGS sequence"/>
</dbReference>
<dbReference type="OrthoDB" id="9811073at2"/>
<keyword evidence="4" id="KW-0548">Nucleotidyltransferase</keyword>
<dbReference type="PATRIC" id="fig|1658765.3.peg.727"/>
<dbReference type="GO" id="GO:0003887">
    <property type="term" value="F:DNA-directed DNA polymerase activity"/>
    <property type="evidence" value="ECO:0007669"/>
    <property type="project" value="UniProtKB-KW"/>
</dbReference>
<dbReference type="Pfam" id="PF13177">
    <property type="entry name" value="DNA_pol3_delta2"/>
    <property type="match status" value="1"/>
</dbReference>
<evidence type="ECO:0000313" key="4">
    <source>
        <dbReference type="EMBL" id="KMQ74550.1"/>
    </source>
</evidence>
<sequence>MTDIAEDMPWLKRAWHTVQSRIAEDRLAHALIIAGERGVGKRAWAEAVARLRLCGRPANLEAGAPVACGECKQCQLFAAASHPDVRVYAPEKSRMVKVDQIRALSSFAVASPQVAHHKVAIIDRADQLNINAANALLKTLEEPLPDVTLILLQESGRPVIPTIRSRCQTLAIPVPGDEDANRWLTNRVQGLSEDARPSADVLAKALMLSGNAPRLAFDYATGDFIGLRDTALGRFKDFMKAKIPVGEAAKAFKALGLEDTLWLFETWGADLARLIVGGKAQDTDAADMLGFLAKSTPAWRAHELLDRVKESRAAGVYNASPELEASRLLIAWQALMPVKRPAGQAAVARQDYA</sequence>
<dbReference type="GO" id="GO:0006261">
    <property type="term" value="P:DNA-templated DNA replication"/>
    <property type="evidence" value="ECO:0007669"/>
    <property type="project" value="TreeGrafter"/>
</dbReference>
<keyword evidence="4" id="KW-0808">Transferase</keyword>
<keyword evidence="2" id="KW-0239">DNA-directed DNA polymerase</keyword>
<name>A0A0J7M076_9GAMM</name>
<gene>
    <name evidence="4" type="ORF">Msub_10735</name>
</gene>
<dbReference type="PANTHER" id="PTHR11669">
    <property type="entry name" value="REPLICATION FACTOR C / DNA POLYMERASE III GAMMA-TAU SUBUNIT"/>
    <property type="match status" value="1"/>
</dbReference>
<comment type="caution">
    <text evidence="4">The sequence shown here is derived from an EMBL/GenBank/DDBJ whole genome shotgun (WGS) entry which is preliminary data.</text>
</comment>
<dbReference type="InterPro" id="IPR027417">
    <property type="entry name" value="P-loop_NTPase"/>
</dbReference>
<dbReference type="STRING" id="1658765.Msub_10735"/>
<dbReference type="GO" id="GO:0009360">
    <property type="term" value="C:DNA polymerase III complex"/>
    <property type="evidence" value="ECO:0007669"/>
    <property type="project" value="TreeGrafter"/>
</dbReference>
<proteinExistence type="predicted"/>
<evidence type="ECO:0000256" key="2">
    <source>
        <dbReference type="ARBA" id="ARBA00022932"/>
    </source>
</evidence>
<accession>A0A0J7M076</accession>
<keyword evidence="5" id="KW-1185">Reference proteome</keyword>
<evidence type="ECO:0000256" key="3">
    <source>
        <dbReference type="ARBA" id="ARBA00049244"/>
    </source>
</evidence>
<organism evidence="4 5">
    <name type="scientific">Marinobacter subterrani</name>
    <dbReference type="NCBI Taxonomy" id="1658765"/>
    <lineage>
        <taxon>Bacteria</taxon>
        <taxon>Pseudomonadati</taxon>
        <taxon>Pseudomonadota</taxon>
        <taxon>Gammaproteobacteria</taxon>
        <taxon>Pseudomonadales</taxon>
        <taxon>Marinobacteraceae</taxon>
        <taxon>Marinobacter</taxon>
    </lineage>
</organism>
<reference evidence="4 5" key="1">
    <citation type="submission" date="2015-06" db="EMBL/GenBank/DDBJ databases">
        <title>Marinobacter subterrani, a genetically tractable neutrophilic iron-oxidizing strain isolated from the Soudan Iron Mine.</title>
        <authorList>
            <person name="Bonis B.M."/>
            <person name="Gralnick J.A."/>
        </authorList>
    </citation>
    <scope>NUCLEOTIDE SEQUENCE [LARGE SCALE GENOMIC DNA]</scope>
    <source>
        <strain evidence="4 5">JG233</strain>
    </source>
</reference>
<dbReference type="SUPFAM" id="SSF52540">
    <property type="entry name" value="P-loop containing nucleoside triphosphate hydrolases"/>
    <property type="match status" value="1"/>
</dbReference>
<evidence type="ECO:0000256" key="1">
    <source>
        <dbReference type="ARBA" id="ARBA00012417"/>
    </source>
</evidence>
<evidence type="ECO:0000313" key="5">
    <source>
        <dbReference type="Proteomes" id="UP000036102"/>
    </source>
</evidence>
<protein>
    <recommendedName>
        <fullName evidence="1">DNA-directed DNA polymerase</fullName>
        <ecNumber evidence="1">2.7.7.7</ecNumber>
    </recommendedName>
</protein>
<dbReference type="EMBL" id="LFBU01000001">
    <property type="protein sequence ID" value="KMQ74550.1"/>
    <property type="molecule type" value="Genomic_DNA"/>
</dbReference>
<dbReference type="InterPro" id="IPR050238">
    <property type="entry name" value="DNA_Rep/Repair_Clamp_Loader"/>
</dbReference>
<dbReference type="AlphaFoldDB" id="A0A0J7M076"/>
<dbReference type="PANTHER" id="PTHR11669:SF8">
    <property type="entry name" value="DNA POLYMERASE III SUBUNIT DELTA"/>
    <property type="match status" value="1"/>
</dbReference>